<evidence type="ECO:0000313" key="1">
    <source>
        <dbReference type="EMBL" id="CAG98032.1"/>
    </source>
</evidence>
<accession>Q6CL65</accession>
<dbReference type="GeneID" id="2895738"/>
<dbReference type="RefSeq" id="XP_455324.1">
    <property type="nucleotide sequence ID" value="XM_455324.1"/>
</dbReference>
<dbReference type="Proteomes" id="UP000000598">
    <property type="component" value="Chromosome F"/>
</dbReference>
<protein>
    <submittedName>
        <fullName evidence="1">KLLA0F05379p</fullName>
    </submittedName>
</protein>
<evidence type="ECO:0000313" key="2">
    <source>
        <dbReference type="Proteomes" id="UP000000598"/>
    </source>
</evidence>
<dbReference type="AlphaFoldDB" id="Q6CL65"/>
<keyword evidence="2" id="KW-1185">Reference proteome</keyword>
<gene>
    <name evidence="1" type="ORF">KLLA0_F05379g</name>
</gene>
<reference evidence="1 2" key="1">
    <citation type="journal article" date="2004" name="Nature">
        <title>Genome evolution in yeasts.</title>
        <authorList>
            <consortium name="Genolevures"/>
            <person name="Dujon B."/>
            <person name="Sherman D."/>
            <person name="Fischer G."/>
            <person name="Durrens P."/>
            <person name="Casaregola S."/>
            <person name="Lafontaine I."/>
            <person name="de Montigny J."/>
            <person name="Marck C."/>
            <person name="Neuveglise C."/>
            <person name="Talla E."/>
            <person name="Goffard N."/>
            <person name="Frangeul L."/>
            <person name="Aigle M."/>
            <person name="Anthouard V."/>
            <person name="Babour A."/>
            <person name="Barbe V."/>
            <person name="Barnay S."/>
            <person name="Blanchin S."/>
            <person name="Beckerich J.M."/>
            <person name="Beyne E."/>
            <person name="Bleykasten C."/>
            <person name="Boisrame A."/>
            <person name="Boyer J."/>
            <person name="Cattolico L."/>
            <person name="Confanioleri F."/>
            <person name="de Daruvar A."/>
            <person name="Despons L."/>
            <person name="Fabre E."/>
            <person name="Fairhead C."/>
            <person name="Ferry-Dumazet H."/>
            <person name="Groppi A."/>
            <person name="Hantraye F."/>
            <person name="Hennequin C."/>
            <person name="Jauniaux N."/>
            <person name="Joyet P."/>
            <person name="Kachouri R."/>
            <person name="Kerrest A."/>
            <person name="Koszul R."/>
            <person name="Lemaire M."/>
            <person name="Lesur I."/>
            <person name="Ma L."/>
            <person name="Muller H."/>
            <person name="Nicaud J.M."/>
            <person name="Nikolski M."/>
            <person name="Oztas S."/>
            <person name="Ozier-Kalogeropoulos O."/>
            <person name="Pellenz S."/>
            <person name="Potier S."/>
            <person name="Richard G.F."/>
            <person name="Straub M.L."/>
            <person name="Suleau A."/>
            <person name="Swennene D."/>
            <person name="Tekaia F."/>
            <person name="Wesolowski-Louvel M."/>
            <person name="Westhof E."/>
            <person name="Wirth B."/>
            <person name="Zeniou-Meyer M."/>
            <person name="Zivanovic I."/>
            <person name="Bolotin-Fukuhara M."/>
            <person name="Thierry A."/>
            <person name="Bouchier C."/>
            <person name="Caudron B."/>
            <person name="Scarpelli C."/>
            <person name="Gaillardin C."/>
            <person name="Weissenbach J."/>
            <person name="Wincker P."/>
            <person name="Souciet J.L."/>
        </authorList>
    </citation>
    <scope>NUCLEOTIDE SEQUENCE [LARGE SCALE GENOMIC DNA]</scope>
    <source>
        <strain evidence="2">ATCC 8585 / CBS 2359 / DSM 70799 / NBRC 1267 / NRRL Y-1140 / WM37</strain>
    </source>
</reference>
<organism evidence="1 2">
    <name type="scientific">Kluyveromyces lactis (strain ATCC 8585 / CBS 2359 / DSM 70799 / NBRC 1267 / NRRL Y-1140 / WM37)</name>
    <name type="common">Yeast</name>
    <name type="synonym">Candida sphaerica</name>
    <dbReference type="NCBI Taxonomy" id="284590"/>
    <lineage>
        <taxon>Eukaryota</taxon>
        <taxon>Fungi</taxon>
        <taxon>Dikarya</taxon>
        <taxon>Ascomycota</taxon>
        <taxon>Saccharomycotina</taxon>
        <taxon>Saccharomycetes</taxon>
        <taxon>Saccharomycetales</taxon>
        <taxon>Saccharomycetaceae</taxon>
        <taxon>Kluyveromyces</taxon>
    </lineage>
</organism>
<dbReference type="KEGG" id="kla:KLLA0_F05379g"/>
<proteinExistence type="predicted"/>
<dbReference type="PaxDb" id="284590-Q6CL65"/>
<dbReference type="InParanoid" id="Q6CL65"/>
<dbReference type="EMBL" id="CR382126">
    <property type="protein sequence ID" value="CAG98032.1"/>
    <property type="molecule type" value="Genomic_DNA"/>
</dbReference>
<sequence>MTETLDLSNSRWVFDQSLLQGDAQHAEKSQGQNLHHSEKSVRELVISKQHTRVFPVDNQLMGRMEDQLVRWKRPASSHLGTVQVIEGTHPYQQEPISMSQTWSQIRDAFSTRMQRNSINDTQEDEEEDLDGLDLGNTEIWNYKDKAFTTERIDTYRSNIIDEYNATTSMTAKAVPVTLKLPARTDDMTINSQYTYHYPIPQYYLPHSQQQQNNNNVTNSRQMTQASQDASFSCSSWLCFT</sequence>
<dbReference type="HOGENOM" id="CLU_1185830_0_0_1"/>
<name>Q6CL65_KLULA</name>
<dbReference type="eggNOG" id="ENOG502SFR5">
    <property type="taxonomic scope" value="Eukaryota"/>
</dbReference>